<evidence type="ECO:0000259" key="1">
    <source>
        <dbReference type="Pfam" id="PF02399"/>
    </source>
</evidence>
<protein>
    <recommendedName>
        <fullName evidence="1">Replication origin-binding protein domain-containing protein</fullName>
    </recommendedName>
</protein>
<comment type="caution">
    <text evidence="2">The sequence shown here is derived from an EMBL/GenBank/DDBJ whole genome shotgun (WGS) entry which is preliminary data.</text>
</comment>
<dbReference type="InterPro" id="IPR003450">
    <property type="entry name" value="Replication_origin-bd"/>
</dbReference>
<sequence>ITDPNKRPQHITYKRFETSVMTDEILQYVQQLQGIVIVRAGMGSGKSTGLLRPLMHNADRGVSVAHRVSLIGGLWEMMTEQKGTKADILHYQDPGYQEMAPYANKLTICINSIVKGCWQPLMRQHEYFGFDEATQGLRAILSGRAMENPVAVFNTLIDALARTELHPIMVDADANDLLVDLAELAM</sequence>
<organism evidence="2 3">
    <name type="scientific">Streptomyces nogalater</name>
    <dbReference type="NCBI Taxonomy" id="38314"/>
    <lineage>
        <taxon>Bacteria</taxon>
        <taxon>Bacillati</taxon>
        <taxon>Actinomycetota</taxon>
        <taxon>Actinomycetes</taxon>
        <taxon>Kitasatosporales</taxon>
        <taxon>Streptomycetaceae</taxon>
        <taxon>Streptomyces</taxon>
    </lineage>
</organism>
<feature type="non-terminal residue" evidence="2">
    <location>
        <position position="186"/>
    </location>
</feature>
<evidence type="ECO:0000313" key="3">
    <source>
        <dbReference type="Proteomes" id="UP001596065"/>
    </source>
</evidence>
<feature type="domain" description="Replication origin-binding protein" evidence="1">
    <location>
        <begin position="27"/>
        <end position="181"/>
    </location>
</feature>
<keyword evidence="3" id="KW-1185">Reference proteome</keyword>
<accession>A0ABW0WV03</accession>
<feature type="non-terminal residue" evidence="2">
    <location>
        <position position="1"/>
    </location>
</feature>
<reference evidence="3" key="1">
    <citation type="journal article" date="2019" name="Int. J. Syst. Evol. Microbiol.">
        <title>The Global Catalogue of Microorganisms (GCM) 10K type strain sequencing project: providing services to taxonomists for standard genome sequencing and annotation.</title>
        <authorList>
            <consortium name="The Broad Institute Genomics Platform"/>
            <consortium name="The Broad Institute Genome Sequencing Center for Infectious Disease"/>
            <person name="Wu L."/>
            <person name="Ma J."/>
        </authorList>
    </citation>
    <scope>NUCLEOTIDE SEQUENCE [LARGE SCALE GENOMIC DNA]</scope>
    <source>
        <strain evidence="3">KCTC 5701</strain>
    </source>
</reference>
<dbReference type="Proteomes" id="UP001596065">
    <property type="component" value="Unassembled WGS sequence"/>
</dbReference>
<name>A0ABW0WV03_STRNO</name>
<proteinExistence type="predicted"/>
<gene>
    <name evidence="2" type="ORF">ACFP3J_38960</name>
</gene>
<dbReference type="RefSeq" id="WP_382467236.1">
    <property type="nucleotide sequence ID" value="NZ_JBHSOE010000311.1"/>
</dbReference>
<dbReference type="EMBL" id="JBHSOE010000311">
    <property type="protein sequence ID" value="MFC5661337.1"/>
    <property type="molecule type" value="Genomic_DNA"/>
</dbReference>
<evidence type="ECO:0000313" key="2">
    <source>
        <dbReference type="EMBL" id="MFC5661337.1"/>
    </source>
</evidence>
<dbReference type="Pfam" id="PF02399">
    <property type="entry name" value="Herpes_ori_bp"/>
    <property type="match status" value="1"/>
</dbReference>